<comment type="caution">
    <text evidence="1">The sequence shown here is derived from an EMBL/GenBank/DDBJ whole genome shotgun (WGS) entry which is preliminary data.</text>
</comment>
<proteinExistence type="predicted"/>
<dbReference type="AlphaFoldDB" id="A0A3A9AFA5"/>
<dbReference type="Proteomes" id="UP000280696">
    <property type="component" value="Unassembled WGS sequence"/>
</dbReference>
<organism evidence="1 2">
    <name type="scientific">Parablautia intestinalis</name>
    <dbReference type="NCBI Taxonomy" id="2320100"/>
    <lineage>
        <taxon>Bacteria</taxon>
        <taxon>Bacillati</taxon>
        <taxon>Bacillota</taxon>
        <taxon>Clostridia</taxon>
        <taxon>Lachnospirales</taxon>
        <taxon>Lachnospiraceae</taxon>
        <taxon>Parablautia</taxon>
    </lineage>
</organism>
<dbReference type="RefSeq" id="WP_120471042.1">
    <property type="nucleotide sequence ID" value="NZ_RAYQ01000015.1"/>
</dbReference>
<protein>
    <recommendedName>
        <fullName evidence="3">N-acetyltransferase</fullName>
    </recommendedName>
</protein>
<sequence>MEILFSRAQHAASELLFDGAVNGKVIGHAQLYPYSETVLGLNGLWLTDSGKELLEYSKYAEAFFSYLKGLGYTKLFLITEDLEFGEKLSFQLEEWDNSGWYPKYIYIRTL</sequence>
<keyword evidence="2" id="KW-1185">Reference proteome</keyword>
<evidence type="ECO:0008006" key="3">
    <source>
        <dbReference type="Google" id="ProtNLM"/>
    </source>
</evidence>
<dbReference type="EMBL" id="RAYQ01000015">
    <property type="protein sequence ID" value="RKI90340.1"/>
    <property type="molecule type" value="Genomic_DNA"/>
</dbReference>
<evidence type="ECO:0000313" key="2">
    <source>
        <dbReference type="Proteomes" id="UP000280696"/>
    </source>
</evidence>
<gene>
    <name evidence="1" type="ORF">D7V94_14595</name>
</gene>
<name>A0A3A9AFA5_9FIRM</name>
<evidence type="ECO:0000313" key="1">
    <source>
        <dbReference type="EMBL" id="RKI90340.1"/>
    </source>
</evidence>
<accession>A0A3A9AFA5</accession>
<reference evidence="1 2" key="1">
    <citation type="submission" date="2018-09" db="EMBL/GenBank/DDBJ databases">
        <title>Murine metabolic-syndrome-specific gut microbial biobank.</title>
        <authorList>
            <person name="Liu C."/>
        </authorList>
    </citation>
    <scope>NUCLEOTIDE SEQUENCE [LARGE SCALE GENOMIC DNA]</scope>
    <source>
        <strain evidence="1 2">0.1xD8-82</strain>
    </source>
</reference>